<dbReference type="SMART" id="SM00369">
    <property type="entry name" value="LRR_TYP"/>
    <property type="match status" value="5"/>
</dbReference>
<proteinExistence type="predicted"/>
<feature type="domain" description="Protein kinase" evidence="21">
    <location>
        <begin position="641"/>
        <end position="719"/>
    </location>
</feature>
<dbReference type="Pfam" id="PF13855">
    <property type="entry name" value="LRR_8"/>
    <property type="match status" value="2"/>
</dbReference>
<dbReference type="GO" id="GO:0004674">
    <property type="term" value="F:protein serine/threonine kinase activity"/>
    <property type="evidence" value="ECO:0007669"/>
    <property type="project" value="UniProtKB-KW"/>
</dbReference>
<keyword evidence="9 18" id="KW-0547">Nucleotide-binding</keyword>
<feature type="transmembrane region" description="Helical" evidence="19">
    <location>
        <begin position="556"/>
        <end position="580"/>
    </location>
</feature>
<evidence type="ECO:0000256" key="1">
    <source>
        <dbReference type="ARBA" id="ARBA00004370"/>
    </source>
</evidence>
<evidence type="ECO:0000256" key="18">
    <source>
        <dbReference type="PROSITE-ProRule" id="PRU10141"/>
    </source>
</evidence>
<keyword evidence="8" id="KW-0677">Repeat</keyword>
<keyword evidence="11 18" id="KW-0067">ATP-binding</keyword>
<dbReference type="SUPFAM" id="SSF56112">
    <property type="entry name" value="Protein kinase-like (PK-like)"/>
    <property type="match status" value="1"/>
</dbReference>
<dbReference type="OrthoDB" id="2020077at2759"/>
<dbReference type="AlphaFoldDB" id="A0A6P9E0N7"/>
<protein>
    <recommendedName>
        <fullName evidence="2">non-specific serine/threonine protein kinase</fullName>
        <ecNumber evidence="2">2.7.11.1</ecNumber>
    </recommendedName>
</protein>
<keyword evidence="10" id="KW-0418">Kinase</keyword>
<keyword evidence="15" id="KW-0325">Glycoprotein</keyword>
<keyword evidence="3" id="KW-0723">Serine/threonine-protein kinase</keyword>
<dbReference type="PROSITE" id="PS50011">
    <property type="entry name" value="PROTEIN_KINASE_DOM"/>
    <property type="match status" value="1"/>
</dbReference>
<dbReference type="Pfam" id="PF08263">
    <property type="entry name" value="LRRNT_2"/>
    <property type="match status" value="1"/>
</dbReference>
<evidence type="ECO:0000256" key="4">
    <source>
        <dbReference type="ARBA" id="ARBA00022614"/>
    </source>
</evidence>
<evidence type="ECO:0000256" key="12">
    <source>
        <dbReference type="ARBA" id="ARBA00022989"/>
    </source>
</evidence>
<evidence type="ECO:0000256" key="13">
    <source>
        <dbReference type="ARBA" id="ARBA00023136"/>
    </source>
</evidence>
<dbReference type="Proteomes" id="UP000235220">
    <property type="component" value="Chromosome 14"/>
</dbReference>
<dbReference type="InterPro" id="IPR003591">
    <property type="entry name" value="Leu-rich_rpt_typical-subtyp"/>
</dbReference>
<dbReference type="GO" id="GO:0045088">
    <property type="term" value="P:regulation of innate immune response"/>
    <property type="evidence" value="ECO:0000318"/>
    <property type="project" value="GO_Central"/>
</dbReference>
<evidence type="ECO:0000256" key="14">
    <source>
        <dbReference type="ARBA" id="ARBA00023170"/>
    </source>
</evidence>
<evidence type="ECO:0000256" key="11">
    <source>
        <dbReference type="ARBA" id="ARBA00022840"/>
    </source>
</evidence>
<dbReference type="FunFam" id="3.80.10.10:FF:000387">
    <property type="entry name" value="Probable LRR receptor-like serine/threonine-protein kinase At1g06840"/>
    <property type="match status" value="1"/>
</dbReference>
<dbReference type="InterPro" id="IPR001611">
    <property type="entry name" value="Leu-rich_rpt"/>
</dbReference>
<dbReference type="InterPro" id="IPR011009">
    <property type="entry name" value="Kinase-like_dom_sf"/>
</dbReference>
<evidence type="ECO:0000256" key="16">
    <source>
        <dbReference type="ARBA" id="ARBA00047899"/>
    </source>
</evidence>
<dbReference type="GO" id="GO:0004672">
    <property type="term" value="F:protein kinase activity"/>
    <property type="evidence" value="ECO:0000318"/>
    <property type="project" value="GO_Central"/>
</dbReference>
<dbReference type="KEGG" id="jre:118344492"/>
<dbReference type="GO" id="GO:0016020">
    <property type="term" value="C:membrane"/>
    <property type="evidence" value="ECO:0007669"/>
    <property type="project" value="UniProtKB-SubCell"/>
</dbReference>
<dbReference type="InParanoid" id="A0A6P9E0N7"/>
<sequence>MYQSRAWTHGLFVFAWLCWSSLLIRAQDLITDPLEVIALQAVKRSLTDPENHLNNWNRGDPCTSNWTGIVCFNRTFDDEYLHVQQLILLDMNLSGSLSPELGRLSHMTILDFMWNNISGSIPKEIGSITSLELLLLNGNNLTGSLPEELGYLPNLNRMQIDENRISGSIPISFSKLNKAKHFHMNNNSISGQIPPELSRLPRLVHLLLDNNNLSGHLPPEFSEMPSLTILQLDNNHFDGTKIPASYSNMSKLLKLSLRNCNLQGAIPDFSQIPNLYYLDLSSNQLNGSIPQGRFSENITTIYLSNNNITGTVPASFSGLPKIQRLSLSNNLLSGSIPSTIWQSRTLNKMETLIVELQNNKLSSITGSTTLPLNVTVRLQGNPVCSNISLVQFCGSESKNNDNSQRLPNTNTSVCLPQTCPPPYEYSPTSPAPCFCAAPLLIGYRLKSPGFSDFHPYRDTFEKFLAPTLQLFNYQLHIDSFICEGPRLRMYLKLFPVYDANIKGPSSFNMSEIQRITDTFASWKISNLDVFGPYEVLNFTHEYDNYPSPRFALSKGALVGIVLGTIAGAVTLSVLVSLLMLKVHTRNYTAVSRRHCCQSCATIITTGLTSKLQPVCASNASLKIDGVKAFTYGELTMATNNFNSSTQVGEGGYGKVYKGILADGTVVAIKRAQEGSLQGEKEFLTEIELLSRLHHRNLVSLIGYCDEGFEQVFFSYLDYL</sequence>
<feature type="chain" id="PRO_5028349724" description="non-specific serine/threonine protein kinase" evidence="20">
    <location>
        <begin position="27"/>
        <end position="719"/>
    </location>
</feature>
<dbReference type="Pfam" id="PF00560">
    <property type="entry name" value="LRR_1"/>
    <property type="match status" value="1"/>
</dbReference>
<dbReference type="InterPro" id="IPR001245">
    <property type="entry name" value="Ser-Thr/Tyr_kinase_cat_dom"/>
</dbReference>
<comment type="subcellular location">
    <subcellularLocation>
        <location evidence="1">Membrane</location>
    </subcellularLocation>
</comment>
<evidence type="ECO:0000256" key="3">
    <source>
        <dbReference type="ARBA" id="ARBA00022527"/>
    </source>
</evidence>
<comment type="catalytic activity">
    <reaction evidence="16">
        <text>L-threonyl-[protein] + ATP = O-phospho-L-threonyl-[protein] + ADP + H(+)</text>
        <dbReference type="Rhea" id="RHEA:46608"/>
        <dbReference type="Rhea" id="RHEA-COMP:11060"/>
        <dbReference type="Rhea" id="RHEA-COMP:11605"/>
        <dbReference type="ChEBI" id="CHEBI:15378"/>
        <dbReference type="ChEBI" id="CHEBI:30013"/>
        <dbReference type="ChEBI" id="CHEBI:30616"/>
        <dbReference type="ChEBI" id="CHEBI:61977"/>
        <dbReference type="ChEBI" id="CHEBI:456216"/>
        <dbReference type="EC" id="2.7.11.1"/>
    </reaction>
</comment>
<dbReference type="RefSeq" id="XP_035541089.1">
    <property type="nucleotide sequence ID" value="XM_035685196.1"/>
</dbReference>
<evidence type="ECO:0000256" key="17">
    <source>
        <dbReference type="ARBA" id="ARBA00048679"/>
    </source>
</evidence>
<evidence type="ECO:0000259" key="21">
    <source>
        <dbReference type="PROSITE" id="PS50011"/>
    </source>
</evidence>
<feature type="binding site" evidence="18">
    <location>
        <position position="669"/>
    </location>
    <ligand>
        <name>ATP</name>
        <dbReference type="ChEBI" id="CHEBI:30616"/>
    </ligand>
</feature>
<dbReference type="Gene3D" id="3.80.10.10">
    <property type="entry name" value="Ribonuclease Inhibitor"/>
    <property type="match status" value="2"/>
</dbReference>
<evidence type="ECO:0000256" key="20">
    <source>
        <dbReference type="SAM" id="SignalP"/>
    </source>
</evidence>
<dbReference type="InterPro" id="IPR017441">
    <property type="entry name" value="Protein_kinase_ATP_BS"/>
</dbReference>
<evidence type="ECO:0000313" key="23">
    <source>
        <dbReference type="RefSeq" id="XP_035541089.1"/>
    </source>
</evidence>
<accession>A0A6P9E0N7</accession>
<evidence type="ECO:0000256" key="9">
    <source>
        <dbReference type="ARBA" id="ARBA00022741"/>
    </source>
</evidence>
<dbReference type="InterPro" id="IPR000719">
    <property type="entry name" value="Prot_kinase_dom"/>
</dbReference>
<keyword evidence="22" id="KW-1185">Reference proteome</keyword>
<keyword evidence="12 19" id="KW-1133">Transmembrane helix</keyword>
<keyword evidence="13 19" id="KW-0472">Membrane</keyword>
<evidence type="ECO:0000256" key="15">
    <source>
        <dbReference type="ARBA" id="ARBA00023180"/>
    </source>
</evidence>
<evidence type="ECO:0000256" key="10">
    <source>
        <dbReference type="ARBA" id="ARBA00022777"/>
    </source>
</evidence>
<dbReference type="FunFam" id="3.80.10.10:FF:000589">
    <property type="entry name" value="Probable LRR receptor-like serine/threonine-protein kinase At1g06840"/>
    <property type="match status" value="1"/>
</dbReference>
<reference evidence="23" key="1">
    <citation type="submission" date="2025-08" db="UniProtKB">
        <authorList>
            <consortium name="RefSeq"/>
        </authorList>
    </citation>
    <scope>IDENTIFICATION</scope>
    <source>
        <tissue evidence="23">Leaves</tissue>
    </source>
</reference>
<evidence type="ECO:0000313" key="22">
    <source>
        <dbReference type="Proteomes" id="UP000235220"/>
    </source>
</evidence>
<dbReference type="FunFam" id="3.30.200.20:FF:000039">
    <property type="entry name" value="receptor-like protein kinase FERONIA"/>
    <property type="match status" value="1"/>
</dbReference>
<name>A0A6P9E0N7_JUGRE</name>
<evidence type="ECO:0000256" key="2">
    <source>
        <dbReference type="ARBA" id="ARBA00012513"/>
    </source>
</evidence>
<keyword evidence="5" id="KW-0808">Transferase</keyword>
<evidence type="ECO:0000256" key="8">
    <source>
        <dbReference type="ARBA" id="ARBA00022737"/>
    </source>
</evidence>
<dbReference type="GO" id="GO:0005524">
    <property type="term" value="F:ATP binding"/>
    <property type="evidence" value="ECO:0007669"/>
    <property type="project" value="UniProtKB-UniRule"/>
</dbReference>
<dbReference type="PANTHER" id="PTHR45974">
    <property type="entry name" value="RECEPTOR-LIKE PROTEIN 55"/>
    <property type="match status" value="1"/>
</dbReference>
<evidence type="ECO:0000256" key="7">
    <source>
        <dbReference type="ARBA" id="ARBA00022729"/>
    </source>
</evidence>
<feature type="signal peptide" evidence="20">
    <location>
        <begin position="1"/>
        <end position="26"/>
    </location>
</feature>
<dbReference type="PROSITE" id="PS00107">
    <property type="entry name" value="PROTEIN_KINASE_ATP"/>
    <property type="match status" value="1"/>
</dbReference>
<dbReference type="PANTHER" id="PTHR45974:SF134">
    <property type="entry name" value="OS01G0960400 PROTEIN"/>
    <property type="match status" value="1"/>
</dbReference>
<dbReference type="FunFam" id="3.80.10.10:FF:001127">
    <property type="entry name" value="Probable LRR receptor-like serine/threonine-protein kinase At1g06840"/>
    <property type="match status" value="1"/>
</dbReference>
<keyword evidence="4" id="KW-0433">Leucine-rich repeat</keyword>
<evidence type="ECO:0000256" key="19">
    <source>
        <dbReference type="SAM" id="Phobius"/>
    </source>
</evidence>
<evidence type="ECO:0000256" key="5">
    <source>
        <dbReference type="ARBA" id="ARBA00022679"/>
    </source>
</evidence>
<gene>
    <name evidence="23" type="primary">LOC118344492</name>
</gene>
<dbReference type="SUPFAM" id="SSF52058">
    <property type="entry name" value="L domain-like"/>
    <property type="match status" value="1"/>
</dbReference>
<keyword evidence="6 19" id="KW-0812">Transmembrane</keyword>
<dbReference type="GeneID" id="118344492"/>
<keyword evidence="14" id="KW-0675">Receptor</keyword>
<dbReference type="InterPro" id="IPR032675">
    <property type="entry name" value="LRR_dom_sf"/>
</dbReference>
<dbReference type="Gene3D" id="3.30.200.20">
    <property type="entry name" value="Phosphorylase Kinase, domain 1"/>
    <property type="match status" value="1"/>
</dbReference>
<keyword evidence="7 20" id="KW-0732">Signal</keyword>
<organism evidence="22 23">
    <name type="scientific">Juglans regia</name>
    <name type="common">English walnut</name>
    <dbReference type="NCBI Taxonomy" id="51240"/>
    <lineage>
        <taxon>Eukaryota</taxon>
        <taxon>Viridiplantae</taxon>
        <taxon>Streptophyta</taxon>
        <taxon>Embryophyta</taxon>
        <taxon>Tracheophyta</taxon>
        <taxon>Spermatophyta</taxon>
        <taxon>Magnoliopsida</taxon>
        <taxon>eudicotyledons</taxon>
        <taxon>Gunneridae</taxon>
        <taxon>Pentapetalae</taxon>
        <taxon>rosids</taxon>
        <taxon>fabids</taxon>
        <taxon>Fagales</taxon>
        <taxon>Juglandaceae</taxon>
        <taxon>Juglans</taxon>
    </lineage>
</organism>
<comment type="catalytic activity">
    <reaction evidence="17">
        <text>L-seryl-[protein] + ATP = O-phospho-L-seryl-[protein] + ADP + H(+)</text>
        <dbReference type="Rhea" id="RHEA:17989"/>
        <dbReference type="Rhea" id="RHEA-COMP:9863"/>
        <dbReference type="Rhea" id="RHEA-COMP:11604"/>
        <dbReference type="ChEBI" id="CHEBI:15378"/>
        <dbReference type="ChEBI" id="CHEBI:29999"/>
        <dbReference type="ChEBI" id="CHEBI:30616"/>
        <dbReference type="ChEBI" id="CHEBI:83421"/>
        <dbReference type="ChEBI" id="CHEBI:456216"/>
        <dbReference type="EC" id="2.7.11.1"/>
    </reaction>
</comment>
<dbReference type="EC" id="2.7.11.1" evidence="2"/>
<evidence type="ECO:0000256" key="6">
    <source>
        <dbReference type="ARBA" id="ARBA00022692"/>
    </source>
</evidence>
<dbReference type="Pfam" id="PF07714">
    <property type="entry name" value="PK_Tyr_Ser-Thr"/>
    <property type="match status" value="1"/>
</dbReference>
<dbReference type="InterPro" id="IPR013210">
    <property type="entry name" value="LRR_N_plant-typ"/>
</dbReference>